<feature type="domain" description="Serine aminopeptidase S33" evidence="2">
    <location>
        <begin position="185"/>
        <end position="377"/>
    </location>
</feature>
<keyword evidence="1" id="KW-0732">Signal</keyword>
<organism evidence="3 4">
    <name type="scientific">Hallella colorans</name>
    <dbReference type="NCBI Taxonomy" id="1703337"/>
    <lineage>
        <taxon>Bacteria</taxon>
        <taxon>Pseudomonadati</taxon>
        <taxon>Bacteroidota</taxon>
        <taxon>Bacteroidia</taxon>
        <taxon>Bacteroidales</taxon>
        <taxon>Prevotellaceae</taxon>
        <taxon>Hallella</taxon>
    </lineage>
</organism>
<dbReference type="PANTHER" id="PTHR43265">
    <property type="entry name" value="ESTERASE ESTD"/>
    <property type="match status" value="1"/>
</dbReference>
<dbReference type="InterPro" id="IPR053145">
    <property type="entry name" value="AB_hydrolase_Est10"/>
</dbReference>
<keyword evidence="4" id="KW-1185">Reference proteome</keyword>
<evidence type="ECO:0000259" key="2">
    <source>
        <dbReference type="Pfam" id="PF12146"/>
    </source>
</evidence>
<gene>
    <name evidence="3" type="ORF">C7379_11948</name>
</gene>
<dbReference type="EMBL" id="QENY01000019">
    <property type="protein sequence ID" value="PVX49789.1"/>
    <property type="molecule type" value="Genomic_DNA"/>
</dbReference>
<proteinExistence type="predicted"/>
<evidence type="ECO:0000256" key="1">
    <source>
        <dbReference type="SAM" id="SignalP"/>
    </source>
</evidence>
<dbReference type="InterPro" id="IPR029058">
    <property type="entry name" value="AB_hydrolase_fold"/>
</dbReference>
<dbReference type="SUPFAM" id="SSF53474">
    <property type="entry name" value="alpha/beta-Hydrolases"/>
    <property type="match status" value="1"/>
</dbReference>
<dbReference type="PANTHER" id="PTHR43265:SF1">
    <property type="entry name" value="ESTERASE ESTD"/>
    <property type="match status" value="1"/>
</dbReference>
<dbReference type="GO" id="GO:0052689">
    <property type="term" value="F:carboxylic ester hydrolase activity"/>
    <property type="evidence" value="ECO:0007669"/>
    <property type="project" value="TreeGrafter"/>
</dbReference>
<dbReference type="OrthoDB" id="9809549at2"/>
<dbReference type="Pfam" id="PF12146">
    <property type="entry name" value="Hydrolase_4"/>
    <property type="match status" value="1"/>
</dbReference>
<feature type="chain" id="PRO_5015613785" description="Serine aminopeptidase S33 domain-containing protein" evidence="1">
    <location>
        <begin position="18"/>
        <end position="408"/>
    </location>
</feature>
<feature type="signal peptide" evidence="1">
    <location>
        <begin position="1"/>
        <end position="17"/>
    </location>
</feature>
<name>A0A2U0U1F6_9BACT</name>
<dbReference type="AlphaFoldDB" id="A0A2U0U1F6"/>
<dbReference type="InterPro" id="IPR022742">
    <property type="entry name" value="Hydrolase_4"/>
</dbReference>
<accession>A0A2U0U1F6</accession>
<evidence type="ECO:0000313" key="3">
    <source>
        <dbReference type="EMBL" id="PVX49789.1"/>
    </source>
</evidence>
<comment type="caution">
    <text evidence="3">The sequence shown here is derived from an EMBL/GenBank/DDBJ whole genome shotgun (WGS) entry which is preliminary data.</text>
</comment>
<protein>
    <recommendedName>
        <fullName evidence="2">Serine aminopeptidase S33 domain-containing protein</fullName>
    </recommendedName>
</protein>
<dbReference type="RefSeq" id="WP_116617147.1">
    <property type="nucleotide sequence ID" value="NZ_QENY01000019.1"/>
</dbReference>
<reference evidence="3 4" key="1">
    <citation type="submission" date="2018-05" db="EMBL/GenBank/DDBJ databases">
        <title>Genomic Encyclopedia of Type Strains, Phase IV (KMG-IV): sequencing the most valuable type-strain genomes for metagenomic binning, comparative biology and taxonomic classification.</title>
        <authorList>
            <person name="Goeker M."/>
        </authorList>
    </citation>
    <scope>NUCLEOTIDE SEQUENCE [LARGE SCALE GENOMIC DNA]</scope>
    <source>
        <strain evidence="3 4">DSM 100333</strain>
    </source>
</reference>
<dbReference type="Proteomes" id="UP000245870">
    <property type="component" value="Unassembled WGS sequence"/>
</dbReference>
<evidence type="ECO:0000313" key="4">
    <source>
        <dbReference type="Proteomes" id="UP000245870"/>
    </source>
</evidence>
<dbReference type="Gene3D" id="3.40.50.1820">
    <property type="entry name" value="alpha/beta hydrolase"/>
    <property type="match status" value="1"/>
</dbReference>
<sequence length="408" mass="44581">MKLILFLFFMLCQPIAAQDIDGTWKGTLEAGTQRLTIVLRVSTAQNTVTMDVPEQGVERLPLKVNTLRADSIDVAFDRLALRITAVPTPGALVGRFQQGMFATPLTLRPGTVTYNRPQQPQPPYPYETRQVTFRNDNDCVLLAGTLTLPVGYKQGRRVPVALMVTGSGPQNRDEELFYHKPFFVMADYLARHGIATLRYDDRGVAASTGNFATATTHDFVADARCGLAWLKATRMFSKVGVVGHSEGGMVAFMLASEHLPDFIVSLAGPACRIDTMMVMQLNGLGKAQGATANVVADTREVRSMLLRQANTPWMRQFIDTDMRPYVRATRCPVLALGGEADLNVPPAINTPALKAGLSHNQHATIKVYPGLSHSFQFNPSGLPSNAVNIDQTIAPCVLADIARWINAL</sequence>